<comment type="caution">
    <text evidence="4">The sequence shown here is derived from an EMBL/GenBank/DDBJ whole genome shotgun (WGS) entry which is preliminary data.</text>
</comment>
<dbReference type="InterPro" id="IPR025640">
    <property type="entry name" value="GYF_2"/>
</dbReference>
<dbReference type="Pfam" id="PF13421">
    <property type="entry name" value="Band_7_1"/>
    <property type="match status" value="1"/>
</dbReference>
<dbReference type="AlphaFoldDB" id="A0A2G6KAG5"/>
<dbReference type="EMBL" id="PDSK01000109">
    <property type="protein sequence ID" value="PIE32696.1"/>
    <property type="molecule type" value="Genomic_DNA"/>
</dbReference>
<dbReference type="SUPFAM" id="SSF117892">
    <property type="entry name" value="Band 7/SPFH domain"/>
    <property type="match status" value="1"/>
</dbReference>
<sequence>MGLWDRVKGELIEIIEWMSDDRTTMVYRFESNDNEIKNGAQLIVREGQAAVFVNEGSIADVFIPGRYELKTENLPVLSKLKGWKYGFESPFKAEVYFISTRQFPMQKWGLKNPLMLRDKDFGVVRVRAFGTYGIKVNAEAAGVFLREIVGTDSRLETDEITNHLRDMLVARFADVIGESKIPVLDLAANYNELGDFVLKQIYPEFLGLGIEIIRFLVENISLPPAVEEALDKRTSMGVIGDLNAYTQFQTAQAIENAAQNPGGGGGAGMEMGMGFAMGNQMARSMSQAAAPPPQAPQQSPAAPPPLPPQAQYHVAIDGQSAGPFDMATLQQYVQSDQVTRDTLVWKEGMAQWTKAGDVADLAGLFQAVPPPLPPT</sequence>
<organism evidence="4 5">
    <name type="scientific">candidate division KSB3 bacterium</name>
    <dbReference type="NCBI Taxonomy" id="2044937"/>
    <lineage>
        <taxon>Bacteria</taxon>
        <taxon>candidate division KSB3</taxon>
    </lineage>
</organism>
<gene>
    <name evidence="4" type="ORF">CSA56_14505</name>
</gene>
<dbReference type="CDD" id="cd03408">
    <property type="entry name" value="SPFH_like_u1"/>
    <property type="match status" value="1"/>
</dbReference>
<evidence type="ECO:0000313" key="4">
    <source>
        <dbReference type="EMBL" id="PIE32696.1"/>
    </source>
</evidence>
<feature type="region of interest" description="Disordered" evidence="1">
    <location>
        <begin position="282"/>
        <end position="311"/>
    </location>
</feature>
<dbReference type="Proteomes" id="UP000230821">
    <property type="component" value="Unassembled WGS sequence"/>
</dbReference>
<protein>
    <submittedName>
        <fullName evidence="4">Antifreeze protein</fullName>
    </submittedName>
</protein>
<feature type="domain" description="GYF" evidence="3">
    <location>
        <begin position="312"/>
        <end position="361"/>
    </location>
</feature>
<reference evidence="4 5" key="1">
    <citation type="submission" date="2017-10" db="EMBL/GenBank/DDBJ databases">
        <title>Novel microbial diversity and functional potential in the marine mammal oral microbiome.</title>
        <authorList>
            <person name="Dudek N.K."/>
            <person name="Sun C.L."/>
            <person name="Burstein D."/>
            <person name="Kantor R.S."/>
            <person name="Aliaga Goltsman D.S."/>
            <person name="Bik E.M."/>
            <person name="Thomas B.C."/>
            <person name="Banfield J.F."/>
            <person name="Relman D.A."/>
        </authorList>
    </citation>
    <scope>NUCLEOTIDE SEQUENCE [LARGE SCALE GENOMIC DNA]</scope>
    <source>
        <strain evidence="4">DOLJORAL78_47_16</strain>
    </source>
</reference>
<accession>A0A2G6KAG5</accession>
<dbReference type="InterPro" id="IPR033880">
    <property type="entry name" value="SPFH_YdjI"/>
</dbReference>
<dbReference type="Gene3D" id="3.30.479.30">
    <property type="entry name" value="Band 7 domain"/>
    <property type="match status" value="1"/>
</dbReference>
<proteinExistence type="predicted"/>
<evidence type="ECO:0000313" key="5">
    <source>
        <dbReference type="Proteomes" id="UP000230821"/>
    </source>
</evidence>
<dbReference type="PANTHER" id="PTHR37826">
    <property type="entry name" value="FLOTILLIN BAND_7_5 DOMAIN PROTEIN"/>
    <property type="match status" value="1"/>
</dbReference>
<feature type="compositionally biased region" description="Pro residues" evidence="1">
    <location>
        <begin position="290"/>
        <end position="308"/>
    </location>
</feature>
<feature type="domain" description="SPFH" evidence="2">
    <location>
        <begin position="26"/>
        <end position="238"/>
    </location>
</feature>
<evidence type="ECO:0000259" key="2">
    <source>
        <dbReference type="Pfam" id="PF13421"/>
    </source>
</evidence>
<name>A0A2G6KAG5_9BACT</name>
<dbReference type="PANTHER" id="PTHR37826:SF2">
    <property type="entry name" value="ZINC-RIBBON DOMAIN-CONTAINING PROTEIN"/>
    <property type="match status" value="1"/>
</dbReference>
<dbReference type="Pfam" id="PF14237">
    <property type="entry name" value="GYF_2"/>
    <property type="match status" value="1"/>
</dbReference>
<evidence type="ECO:0000256" key="1">
    <source>
        <dbReference type="SAM" id="MobiDB-lite"/>
    </source>
</evidence>
<dbReference type="InterPro" id="IPR036013">
    <property type="entry name" value="Band_7/SPFH_dom_sf"/>
</dbReference>
<evidence type="ECO:0000259" key="3">
    <source>
        <dbReference type="Pfam" id="PF14237"/>
    </source>
</evidence>